<feature type="transmembrane region" description="Helical" evidence="8">
    <location>
        <begin position="331"/>
        <end position="349"/>
    </location>
</feature>
<name>A0A1F7Z537_9BACT</name>
<evidence type="ECO:0000256" key="7">
    <source>
        <dbReference type="ARBA" id="ARBA00023136"/>
    </source>
</evidence>
<organism evidence="10 11">
    <name type="scientific">Candidatus Woesebacteria bacterium RIFCSPHIGHO2_02_FULL_39_13</name>
    <dbReference type="NCBI Taxonomy" id="1802505"/>
    <lineage>
        <taxon>Bacteria</taxon>
        <taxon>Candidatus Woeseibacteriota</taxon>
    </lineage>
</organism>
<dbReference type="GO" id="GO:0009103">
    <property type="term" value="P:lipopolysaccharide biosynthetic process"/>
    <property type="evidence" value="ECO:0007669"/>
    <property type="project" value="UniProtKB-ARBA"/>
</dbReference>
<evidence type="ECO:0000256" key="5">
    <source>
        <dbReference type="ARBA" id="ARBA00022692"/>
    </source>
</evidence>
<dbReference type="InterPro" id="IPR050297">
    <property type="entry name" value="LipidA_mod_glycosyltrf_83"/>
</dbReference>
<evidence type="ECO:0000256" key="6">
    <source>
        <dbReference type="ARBA" id="ARBA00022989"/>
    </source>
</evidence>
<feature type="transmembrane region" description="Helical" evidence="8">
    <location>
        <begin position="277"/>
        <end position="301"/>
    </location>
</feature>
<keyword evidence="5 8" id="KW-0812">Transmembrane</keyword>
<dbReference type="AlphaFoldDB" id="A0A1F7Z537"/>
<feature type="domain" description="Glycosyltransferase RgtA/B/C/D-like" evidence="9">
    <location>
        <begin position="76"/>
        <end position="227"/>
    </location>
</feature>
<dbReference type="STRING" id="1802505.A3D01_02700"/>
<feature type="transmembrane region" description="Helical" evidence="8">
    <location>
        <begin position="20"/>
        <end position="40"/>
    </location>
</feature>
<evidence type="ECO:0000313" key="10">
    <source>
        <dbReference type="EMBL" id="OGM33855.1"/>
    </source>
</evidence>
<keyword evidence="6 8" id="KW-1133">Transmembrane helix</keyword>
<keyword evidence="3" id="KW-0328">Glycosyltransferase</keyword>
<dbReference type="Proteomes" id="UP000177169">
    <property type="component" value="Unassembled WGS sequence"/>
</dbReference>
<evidence type="ECO:0000256" key="1">
    <source>
        <dbReference type="ARBA" id="ARBA00004651"/>
    </source>
</evidence>
<sequence length="532" mass="60676">MIYGEFMDLKKLIKLWRKEIFFGIGIFSLALILRLAKVLFDQQPIFGDEAIYIRWAQIMRAEPTLRFIPLSDGKQPLYMWAIIPLLKLISNPLFAGRIMSVFTGMGSLVGVFVLTQILFRSTKASLLASLVYAISPFVVFFDSMALVDSMLTMFGIWTLVFSVLSVKALRLDFAMIAGFFLGGAMLTKSPAVFFSILLPLDLLFLNLAKDKGKKAIILIKFLILLMVTYLIAFGLYNILRLGPNFHLIALRNQDYIFPLSHLWINPKDPFIFHIKEIFQWLWILGPSVLPLLVAIGIILRFNKFKKEIFLLSFWILLPLLANAMYAKVFTVRYILFVLPYLFIFVGVLFKNDLKKSFITLLLAIFIVHALIIDLTLITKIEAAPLPRNERSGYLEEWTAGYGIKETAKYLEEYHKDNPDKKIVVGTEGYFGTLPDGLQMYLSRFPEITVIGVGLDLNQLPSSLIESKKAGNSTFLVINDSRLRVNYEDLDLKVVAAYPKAFRKVGTKEYNTLGPRETLYLFEVIGDKNTDKK</sequence>
<dbReference type="Pfam" id="PF13231">
    <property type="entry name" value="PMT_2"/>
    <property type="match status" value="1"/>
</dbReference>
<evidence type="ECO:0000256" key="4">
    <source>
        <dbReference type="ARBA" id="ARBA00022679"/>
    </source>
</evidence>
<evidence type="ECO:0000256" key="2">
    <source>
        <dbReference type="ARBA" id="ARBA00022475"/>
    </source>
</evidence>
<evidence type="ECO:0000259" key="9">
    <source>
        <dbReference type="Pfam" id="PF13231"/>
    </source>
</evidence>
<evidence type="ECO:0000313" key="11">
    <source>
        <dbReference type="Proteomes" id="UP000177169"/>
    </source>
</evidence>
<comment type="caution">
    <text evidence="10">The sequence shown here is derived from an EMBL/GenBank/DDBJ whole genome shotgun (WGS) entry which is preliminary data.</text>
</comment>
<keyword evidence="7 8" id="KW-0472">Membrane</keyword>
<feature type="transmembrane region" description="Helical" evidence="8">
    <location>
        <begin position="215"/>
        <end position="239"/>
    </location>
</feature>
<dbReference type="InterPro" id="IPR038731">
    <property type="entry name" value="RgtA/B/C-like"/>
</dbReference>
<dbReference type="GO" id="GO:0016763">
    <property type="term" value="F:pentosyltransferase activity"/>
    <property type="evidence" value="ECO:0007669"/>
    <property type="project" value="TreeGrafter"/>
</dbReference>
<accession>A0A1F7Z537</accession>
<dbReference type="PANTHER" id="PTHR33908:SF11">
    <property type="entry name" value="MEMBRANE PROTEIN"/>
    <property type="match status" value="1"/>
</dbReference>
<feature type="transmembrane region" description="Helical" evidence="8">
    <location>
        <begin position="101"/>
        <end position="119"/>
    </location>
</feature>
<feature type="transmembrane region" description="Helical" evidence="8">
    <location>
        <begin position="356"/>
        <end position="377"/>
    </location>
</feature>
<dbReference type="PANTHER" id="PTHR33908">
    <property type="entry name" value="MANNOSYLTRANSFERASE YKCB-RELATED"/>
    <property type="match status" value="1"/>
</dbReference>
<proteinExistence type="predicted"/>
<keyword evidence="4" id="KW-0808">Transferase</keyword>
<evidence type="ECO:0000256" key="3">
    <source>
        <dbReference type="ARBA" id="ARBA00022676"/>
    </source>
</evidence>
<feature type="transmembrane region" description="Helical" evidence="8">
    <location>
        <begin position="125"/>
        <end position="147"/>
    </location>
</feature>
<reference evidence="10 11" key="1">
    <citation type="journal article" date="2016" name="Nat. Commun.">
        <title>Thousands of microbial genomes shed light on interconnected biogeochemical processes in an aquifer system.</title>
        <authorList>
            <person name="Anantharaman K."/>
            <person name="Brown C.T."/>
            <person name="Hug L.A."/>
            <person name="Sharon I."/>
            <person name="Castelle C.J."/>
            <person name="Probst A.J."/>
            <person name="Thomas B.C."/>
            <person name="Singh A."/>
            <person name="Wilkins M.J."/>
            <person name="Karaoz U."/>
            <person name="Brodie E.L."/>
            <person name="Williams K.H."/>
            <person name="Hubbard S.S."/>
            <person name="Banfield J.F."/>
        </authorList>
    </citation>
    <scope>NUCLEOTIDE SEQUENCE [LARGE SCALE GENOMIC DNA]</scope>
</reference>
<evidence type="ECO:0000256" key="8">
    <source>
        <dbReference type="SAM" id="Phobius"/>
    </source>
</evidence>
<dbReference type="EMBL" id="MGGR01000013">
    <property type="protein sequence ID" value="OGM33855.1"/>
    <property type="molecule type" value="Genomic_DNA"/>
</dbReference>
<comment type="subcellular location">
    <subcellularLocation>
        <location evidence="1">Cell membrane</location>
        <topology evidence="1">Multi-pass membrane protein</topology>
    </subcellularLocation>
</comment>
<feature type="transmembrane region" description="Helical" evidence="8">
    <location>
        <begin position="308"/>
        <end position="325"/>
    </location>
</feature>
<protein>
    <recommendedName>
        <fullName evidence="9">Glycosyltransferase RgtA/B/C/D-like domain-containing protein</fullName>
    </recommendedName>
</protein>
<dbReference type="GO" id="GO:0005886">
    <property type="term" value="C:plasma membrane"/>
    <property type="evidence" value="ECO:0007669"/>
    <property type="project" value="UniProtKB-SubCell"/>
</dbReference>
<gene>
    <name evidence="10" type="ORF">A3D01_02700</name>
</gene>
<keyword evidence="2" id="KW-1003">Cell membrane</keyword>